<organism evidence="1 2">
    <name type="scientific">Halanaerobium saccharolyticum</name>
    <dbReference type="NCBI Taxonomy" id="43595"/>
    <lineage>
        <taxon>Bacteria</taxon>
        <taxon>Bacillati</taxon>
        <taxon>Bacillota</taxon>
        <taxon>Clostridia</taxon>
        <taxon>Halanaerobiales</taxon>
        <taxon>Halanaerobiaceae</taxon>
        <taxon>Halanaerobium</taxon>
    </lineage>
</organism>
<dbReference type="AlphaFoldDB" id="A0A2T5RJB2"/>
<proteinExistence type="predicted"/>
<comment type="caution">
    <text evidence="1">The sequence shown here is derived from an EMBL/GenBank/DDBJ whole genome shotgun (WGS) entry which is preliminary data.</text>
</comment>
<reference evidence="1 2" key="1">
    <citation type="submission" date="2018-04" db="EMBL/GenBank/DDBJ databases">
        <title>Subsurface microbial communities from deep shales in Ohio and West Virginia, USA.</title>
        <authorList>
            <person name="Wrighton K."/>
        </authorList>
    </citation>
    <scope>NUCLEOTIDE SEQUENCE [LARGE SCALE GENOMIC DNA]</scope>
    <source>
        <strain evidence="1 2">WC1</strain>
    </source>
</reference>
<evidence type="ECO:0000313" key="1">
    <source>
        <dbReference type="EMBL" id="PTV98633.1"/>
    </source>
</evidence>
<sequence>MFDFFKRKPKDDLNSVEFLTIVLEKGSKTISIINDVLKMEKETSIKKYQDNINIDELLGAIFGACFGILNGNSKAIPKKRGQKINGYCKSILMSSKFESNPKIIKISIIEKYEEVFREAINKNINPFEEISAVLLVRSFKKRIEKICIPGTNNLNPFIHQTIADIIALTVTDVMKFWKDK</sequence>
<name>A0A2T5RJB2_9FIRM</name>
<accession>A0A2T5RJB2</accession>
<evidence type="ECO:0000313" key="2">
    <source>
        <dbReference type="Proteomes" id="UP000244089"/>
    </source>
</evidence>
<dbReference type="RefSeq" id="WP_108140183.1">
    <property type="nucleotide sequence ID" value="NZ_QAXS01000015.1"/>
</dbReference>
<gene>
    <name evidence="1" type="ORF">C8C76_11539</name>
</gene>
<dbReference type="Proteomes" id="UP000244089">
    <property type="component" value="Unassembled WGS sequence"/>
</dbReference>
<dbReference type="EMBL" id="QAXS01000015">
    <property type="protein sequence ID" value="PTV98633.1"/>
    <property type="molecule type" value="Genomic_DNA"/>
</dbReference>
<protein>
    <submittedName>
        <fullName evidence="1">Uncharacterized protein</fullName>
    </submittedName>
</protein>